<sequence length="205" mass="22655">MKKVGFILALSIVLIGCTSKNNSDVTSKEDSSKISEVVEESKASTKNGQAELASQKEESTNTAQTENPFPGYSDDQIEYARVVMAVYHSYEITQLPIEISVTKNPAGTQVLPFDGSVVLPEESITISASVDQTMAGTLIFTYISHHDGSISFYKVPNHYQGERYTNNPEWVKTETQNMLDQMKLLEIPTTNDDVVSEVISFVTMN</sequence>
<dbReference type="Proteomes" id="UP000198948">
    <property type="component" value="Unassembled WGS sequence"/>
</dbReference>
<accession>A0A1H9RVM7</accession>
<evidence type="ECO:0008006" key="4">
    <source>
        <dbReference type="Google" id="ProtNLM"/>
    </source>
</evidence>
<gene>
    <name evidence="2" type="ORF">SAMN04488559_105109</name>
</gene>
<dbReference type="EMBL" id="FOHA01000005">
    <property type="protein sequence ID" value="SER76664.1"/>
    <property type="molecule type" value="Genomic_DNA"/>
</dbReference>
<evidence type="ECO:0000256" key="1">
    <source>
        <dbReference type="SAM" id="MobiDB-lite"/>
    </source>
</evidence>
<keyword evidence="3" id="KW-1185">Reference proteome</keyword>
<dbReference type="AlphaFoldDB" id="A0A1H9RVM7"/>
<organism evidence="2 3">
    <name type="scientific">Isobaculum melis</name>
    <dbReference type="NCBI Taxonomy" id="142588"/>
    <lineage>
        <taxon>Bacteria</taxon>
        <taxon>Bacillati</taxon>
        <taxon>Bacillota</taxon>
        <taxon>Bacilli</taxon>
        <taxon>Lactobacillales</taxon>
        <taxon>Carnobacteriaceae</taxon>
        <taxon>Isobaculum</taxon>
    </lineage>
</organism>
<evidence type="ECO:0000313" key="3">
    <source>
        <dbReference type="Proteomes" id="UP000198948"/>
    </source>
</evidence>
<protein>
    <recommendedName>
        <fullName evidence="4">Lipoprotein</fullName>
    </recommendedName>
</protein>
<evidence type="ECO:0000313" key="2">
    <source>
        <dbReference type="EMBL" id="SER76664.1"/>
    </source>
</evidence>
<proteinExistence type="predicted"/>
<name>A0A1H9RVM7_9LACT</name>
<dbReference type="STRING" id="142588.SAMN04488559_105109"/>
<reference evidence="2 3" key="1">
    <citation type="submission" date="2016-10" db="EMBL/GenBank/DDBJ databases">
        <authorList>
            <person name="de Groot N.N."/>
        </authorList>
    </citation>
    <scope>NUCLEOTIDE SEQUENCE [LARGE SCALE GENOMIC DNA]</scope>
    <source>
        <strain evidence="2 3">DSM 13760</strain>
    </source>
</reference>
<dbReference type="RefSeq" id="WP_245706239.1">
    <property type="nucleotide sequence ID" value="NZ_FOHA01000005.1"/>
</dbReference>
<dbReference type="PROSITE" id="PS51257">
    <property type="entry name" value="PROKAR_LIPOPROTEIN"/>
    <property type="match status" value="1"/>
</dbReference>
<feature type="region of interest" description="Disordered" evidence="1">
    <location>
        <begin position="22"/>
        <end position="72"/>
    </location>
</feature>